<name>A0A2R6ADJ2_9ARCH</name>
<dbReference type="Gene3D" id="3.10.580.10">
    <property type="entry name" value="CBS-domain"/>
    <property type="match status" value="2"/>
</dbReference>
<dbReference type="InterPro" id="IPR046342">
    <property type="entry name" value="CBS_dom_sf"/>
</dbReference>
<dbReference type="SMART" id="SM00116">
    <property type="entry name" value="CBS"/>
    <property type="match status" value="2"/>
</dbReference>
<evidence type="ECO:0000259" key="3">
    <source>
        <dbReference type="PROSITE" id="PS51371"/>
    </source>
</evidence>
<keyword evidence="1 2" id="KW-0129">CBS domain</keyword>
<dbReference type="Pfam" id="PF00571">
    <property type="entry name" value="CBS"/>
    <property type="match status" value="3"/>
</dbReference>
<dbReference type="PANTHER" id="PTHR43080:SF2">
    <property type="entry name" value="CBS DOMAIN-CONTAINING PROTEIN"/>
    <property type="match status" value="1"/>
</dbReference>
<dbReference type="Proteomes" id="UP000240880">
    <property type="component" value="Unassembled WGS sequence"/>
</dbReference>
<comment type="caution">
    <text evidence="4">The sequence shown here is derived from an EMBL/GenBank/DDBJ whole genome shotgun (WGS) entry which is preliminary data.</text>
</comment>
<dbReference type="PANTHER" id="PTHR43080">
    <property type="entry name" value="CBS DOMAIN-CONTAINING PROTEIN CBSX3, MITOCHONDRIAL"/>
    <property type="match status" value="1"/>
</dbReference>
<dbReference type="InterPro" id="IPR000644">
    <property type="entry name" value="CBS_dom"/>
</dbReference>
<evidence type="ECO:0000313" key="4">
    <source>
        <dbReference type="EMBL" id="PSN84436.1"/>
    </source>
</evidence>
<organism evidence="4 5">
    <name type="scientific">Candidatus Marsarchaeota G1 archaeon OSP_D</name>
    <dbReference type="NCBI Taxonomy" id="1978155"/>
    <lineage>
        <taxon>Archaea</taxon>
        <taxon>Candidatus Marsarchaeota</taxon>
        <taxon>Candidatus Marsarchaeota group 1</taxon>
    </lineage>
</organism>
<proteinExistence type="predicted"/>
<sequence length="282" mass="31504">MIELKMMIDASRPKIKFPTSRSSVIKEMISSRLPALPVFDKKENFLGVISVTTLLNNPDEEQLGLLIEKCDSKNYDKNLYQERVLNDLSLKGYSCVLDNEGKFIGIIYLEDILKKVLAKKDYDNIPIEGFVRKKFPVVWSSTPISMCWCTLRFSEFNSLLVVDDECKPFSVLTELDILMDVEEERISIKGVASDAGTSEEWGVDQANIVYIDRLSLKLSKKPVSSLIKPLTISVLSTESVSAVATKMVLAKTSILPVVDSSKSLIGIVQASDLLRALEEKSL</sequence>
<reference evidence="4 5" key="1">
    <citation type="submission" date="2017-04" db="EMBL/GenBank/DDBJ databases">
        <title>Novel microbial lineages endemic to geothermal iron-oxide mats fill important gaps in the evolutionary history of Archaea.</title>
        <authorList>
            <person name="Jay Z.J."/>
            <person name="Beam J.P."/>
            <person name="Dlakic M."/>
            <person name="Rusch D.B."/>
            <person name="Kozubal M.A."/>
            <person name="Inskeep W.P."/>
        </authorList>
    </citation>
    <scope>NUCLEOTIDE SEQUENCE [LARGE SCALE GENOMIC DNA]</scope>
    <source>
        <strain evidence="4">OSP_D</strain>
    </source>
</reference>
<evidence type="ECO:0000256" key="2">
    <source>
        <dbReference type="PROSITE-ProRule" id="PRU00703"/>
    </source>
</evidence>
<dbReference type="SUPFAM" id="SSF54631">
    <property type="entry name" value="CBS-domain pair"/>
    <property type="match status" value="2"/>
</dbReference>
<dbReference type="EMBL" id="NEXC01000003">
    <property type="protein sequence ID" value="PSN84436.1"/>
    <property type="molecule type" value="Genomic_DNA"/>
</dbReference>
<accession>A0A2R6ADJ2</accession>
<gene>
    <name evidence="4" type="ORF">B9Q01_00815</name>
</gene>
<feature type="domain" description="CBS" evidence="3">
    <location>
        <begin position="223"/>
        <end position="282"/>
    </location>
</feature>
<dbReference type="InterPro" id="IPR051257">
    <property type="entry name" value="Diverse_CBS-Domain"/>
</dbReference>
<protein>
    <recommendedName>
        <fullName evidence="3">CBS domain-containing protein</fullName>
    </recommendedName>
</protein>
<evidence type="ECO:0000313" key="5">
    <source>
        <dbReference type="Proteomes" id="UP000240880"/>
    </source>
</evidence>
<dbReference type="AlphaFoldDB" id="A0A2R6ADJ2"/>
<evidence type="ECO:0000256" key="1">
    <source>
        <dbReference type="ARBA" id="ARBA00023122"/>
    </source>
</evidence>
<dbReference type="PROSITE" id="PS51371">
    <property type="entry name" value="CBS"/>
    <property type="match status" value="1"/>
</dbReference>